<protein>
    <recommendedName>
        <fullName evidence="4">Dolichol phosphate-mannose biosynthesis regulatory protein</fullName>
    </recommendedName>
</protein>
<dbReference type="VEuPathDB" id="PiroplasmaDB:BBBOND_0207000"/>
<feature type="transmembrane region" description="Helical" evidence="1">
    <location>
        <begin position="49"/>
        <end position="73"/>
    </location>
</feature>
<keyword evidence="1" id="KW-0472">Membrane</keyword>
<proteinExistence type="predicted"/>
<evidence type="ECO:0000256" key="1">
    <source>
        <dbReference type="SAM" id="Phobius"/>
    </source>
</evidence>
<sequence>MSLSTSTKSRIALCVVSGIAVYLLNYVLFRPIVLTSDVTSTYYLDSIKVSAAVTGAAVIFLSTIGLALGWCLLSH</sequence>
<dbReference type="GeneID" id="24564083"/>
<dbReference type="RefSeq" id="XP_012767728.1">
    <property type="nucleotide sequence ID" value="XM_012912274.1"/>
</dbReference>
<evidence type="ECO:0000313" key="2">
    <source>
        <dbReference type="EMBL" id="CDR95542.1"/>
    </source>
</evidence>
<organism evidence="2 3">
    <name type="scientific">Babesia bigemina</name>
    <dbReference type="NCBI Taxonomy" id="5866"/>
    <lineage>
        <taxon>Eukaryota</taxon>
        <taxon>Sar</taxon>
        <taxon>Alveolata</taxon>
        <taxon>Apicomplexa</taxon>
        <taxon>Aconoidasida</taxon>
        <taxon>Piroplasmida</taxon>
        <taxon>Babesiidae</taxon>
        <taxon>Babesia</taxon>
    </lineage>
</organism>
<dbReference type="AlphaFoldDB" id="A0A061D699"/>
<name>A0A061D699_BABBI</name>
<dbReference type="KEGG" id="bbig:BBBOND_0207000"/>
<keyword evidence="1" id="KW-0812">Transmembrane</keyword>
<evidence type="ECO:0008006" key="4">
    <source>
        <dbReference type="Google" id="ProtNLM"/>
    </source>
</evidence>
<dbReference type="OrthoDB" id="10500165at2759"/>
<gene>
    <name evidence="2" type="ORF">BBBOND_0207000</name>
</gene>
<accession>A0A061D699</accession>
<evidence type="ECO:0000313" key="3">
    <source>
        <dbReference type="Proteomes" id="UP000033188"/>
    </source>
</evidence>
<feature type="transmembrane region" description="Helical" evidence="1">
    <location>
        <begin position="12"/>
        <end position="29"/>
    </location>
</feature>
<keyword evidence="1" id="KW-1133">Transmembrane helix</keyword>
<dbReference type="Proteomes" id="UP000033188">
    <property type="component" value="Chromosome 2"/>
</dbReference>
<keyword evidence="3" id="KW-1185">Reference proteome</keyword>
<dbReference type="EMBL" id="LK391708">
    <property type="protein sequence ID" value="CDR95542.1"/>
    <property type="molecule type" value="Genomic_DNA"/>
</dbReference>
<reference evidence="3" key="1">
    <citation type="submission" date="2014-06" db="EMBL/GenBank/DDBJ databases">
        <authorList>
            <person name="Aslett M."/>
            <person name="De Silva N."/>
        </authorList>
    </citation>
    <scope>NUCLEOTIDE SEQUENCE [LARGE SCALE GENOMIC DNA]</scope>
    <source>
        <strain evidence="3">Bond</strain>
    </source>
</reference>